<feature type="compositionally biased region" description="Basic and acidic residues" evidence="1">
    <location>
        <begin position="1"/>
        <end position="32"/>
    </location>
</feature>
<accession>A0A4Y2BEH8</accession>
<feature type="compositionally biased region" description="Basic residues" evidence="1">
    <location>
        <begin position="33"/>
        <end position="42"/>
    </location>
</feature>
<organism evidence="2 3">
    <name type="scientific">Araneus ventricosus</name>
    <name type="common">Orbweaver spider</name>
    <name type="synonym">Epeira ventricosa</name>
    <dbReference type="NCBI Taxonomy" id="182803"/>
    <lineage>
        <taxon>Eukaryota</taxon>
        <taxon>Metazoa</taxon>
        <taxon>Ecdysozoa</taxon>
        <taxon>Arthropoda</taxon>
        <taxon>Chelicerata</taxon>
        <taxon>Arachnida</taxon>
        <taxon>Araneae</taxon>
        <taxon>Araneomorphae</taxon>
        <taxon>Entelegynae</taxon>
        <taxon>Araneoidea</taxon>
        <taxon>Araneidae</taxon>
        <taxon>Araneus</taxon>
    </lineage>
</organism>
<protein>
    <submittedName>
        <fullName evidence="2">Uncharacterized protein</fullName>
    </submittedName>
</protein>
<dbReference type="Proteomes" id="UP000499080">
    <property type="component" value="Unassembled WGS sequence"/>
</dbReference>
<feature type="region of interest" description="Disordered" evidence="1">
    <location>
        <begin position="1"/>
        <end position="59"/>
    </location>
</feature>
<evidence type="ECO:0000313" key="2">
    <source>
        <dbReference type="EMBL" id="GBL90681.1"/>
    </source>
</evidence>
<sequence length="121" mass="13956">MAPTSTEREKTSLKRKNDKDTWMADKVKERERIKRYREKKKSTMNTEELDQQRKQPSTSMMTLQVLGSGADIQKCITKFALIEKWDGATPTSSIHSMHFAQPVGSDSLGLWKHPCFSHKKD</sequence>
<evidence type="ECO:0000313" key="3">
    <source>
        <dbReference type="Proteomes" id="UP000499080"/>
    </source>
</evidence>
<name>A0A4Y2BEH8_ARAVE</name>
<gene>
    <name evidence="2" type="ORF">AVEN_219349_1</name>
</gene>
<reference evidence="2 3" key="1">
    <citation type="journal article" date="2019" name="Sci. Rep.">
        <title>Orb-weaving spider Araneus ventricosus genome elucidates the spidroin gene catalogue.</title>
        <authorList>
            <person name="Kono N."/>
            <person name="Nakamura H."/>
            <person name="Ohtoshi R."/>
            <person name="Moran D.A.P."/>
            <person name="Shinohara A."/>
            <person name="Yoshida Y."/>
            <person name="Fujiwara M."/>
            <person name="Mori M."/>
            <person name="Tomita M."/>
            <person name="Arakawa K."/>
        </authorList>
    </citation>
    <scope>NUCLEOTIDE SEQUENCE [LARGE SCALE GENOMIC DNA]</scope>
</reference>
<keyword evidence="3" id="KW-1185">Reference proteome</keyword>
<comment type="caution">
    <text evidence="2">The sequence shown here is derived from an EMBL/GenBank/DDBJ whole genome shotgun (WGS) entry which is preliminary data.</text>
</comment>
<evidence type="ECO:0000256" key="1">
    <source>
        <dbReference type="SAM" id="MobiDB-lite"/>
    </source>
</evidence>
<proteinExistence type="predicted"/>
<dbReference type="AlphaFoldDB" id="A0A4Y2BEH8"/>
<dbReference type="EMBL" id="BGPR01000073">
    <property type="protein sequence ID" value="GBL90681.1"/>
    <property type="molecule type" value="Genomic_DNA"/>
</dbReference>